<dbReference type="Pfam" id="PF13411">
    <property type="entry name" value="MerR_1"/>
    <property type="match status" value="1"/>
</dbReference>
<sequence>MAETIDITAVASATGLTPRALRFYEARGLVRPLRTAGRRRIYGRGELARLHAVVALKRAGFTLTQIAGLLGDRHVDLARLIAAQLAAIDTRAAEIAEARALLLSVQSRLDRREPIDVATLCSLIRQGDTTMTQQNWQAVFDRYLSDEARADFARTAPAMPEGFDQAAYSTQWTDLATRIEAALPLDPASDRAGAFFDEWQALLAPFTSIATPAMMTGVTRMYDDMDSWKGEQQPPFPPEVWAFITSVGALRRAG</sequence>
<keyword evidence="2" id="KW-0805">Transcription regulation</keyword>
<evidence type="ECO:0000313" key="6">
    <source>
        <dbReference type="EMBL" id="MBJ6122610.1"/>
    </source>
</evidence>
<dbReference type="PANTHER" id="PTHR30204">
    <property type="entry name" value="REDOX-CYCLING DRUG-SENSING TRANSCRIPTIONAL ACTIVATOR SOXR"/>
    <property type="match status" value="1"/>
</dbReference>
<keyword evidence="7" id="KW-1185">Reference proteome</keyword>
<dbReference type="SUPFAM" id="SSF46955">
    <property type="entry name" value="Putative DNA-binding domain"/>
    <property type="match status" value="1"/>
</dbReference>
<dbReference type="PROSITE" id="PS50937">
    <property type="entry name" value="HTH_MERR_2"/>
    <property type="match status" value="1"/>
</dbReference>
<comment type="caution">
    <text evidence="6">The sequence shown here is derived from an EMBL/GenBank/DDBJ whole genome shotgun (WGS) entry which is preliminary data.</text>
</comment>
<dbReference type="Gene3D" id="1.10.1660.10">
    <property type="match status" value="1"/>
</dbReference>
<proteinExistence type="predicted"/>
<reference evidence="7" key="1">
    <citation type="submission" date="2020-12" db="EMBL/GenBank/DDBJ databases">
        <title>Hymenobacter sp.</title>
        <authorList>
            <person name="Kim M.K."/>
        </authorList>
    </citation>
    <scope>NUCLEOTIDE SEQUENCE [LARGE SCALE GENOMIC DNA]</scope>
    <source>
        <strain evidence="7">BT553</strain>
    </source>
</reference>
<dbReference type="InterPro" id="IPR047057">
    <property type="entry name" value="MerR_fam"/>
</dbReference>
<dbReference type="EMBL" id="JAELXS010000006">
    <property type="protein sequence ID" value="MBJ6122610.1"/>
    <property type="molecule type" value="Genomic_DNA"/>
</dbReference>
<dbReference type="SMART" id="SM00422">
    <property type="entry name" value="HTH_MERR"/>
    <property type="match status" value="1"/>
</dbReference>
<evidence type="ECO:0000259" key="5">
    <source>
        <dbReference type="PROSITE" id="PS50937"/>
    </source>
</evidence>
<dbReference type="InterPro" id="IPR012925">
    <property type="entry name" value="TipAS_dom"/>
</dbReference>
<keyword evidence="1" id="KW-0678">Repressor</keyword>
<protein>
    <submittedName>
        <fullName evidence="6">MerR family transcriptional regulator</fullName>
    </submittedName>
</protein>
<evidence type="ECO:0000256" key="1">
    <source>
        <dbReference type="ARBA" id="ARBA00022491"/>
    </source>
</evidence>
<dbReference type="Proteomes" id="UP000640426">
    <property type="component" value="Unassembled WGS sequence"/>
</dbReference>
<dbReference type="PANTHER" id="PTHR30204:SF69">
    <property type="entry name" value="MERR-FAMILY TRANSCRIPTIONAL REGULATOR"/>
    <property type="match status" value="1"/>
</dbReference>
<evidence type="ECO:0000256" key="4">
    <source>
        <dbReference type="ARBA" id="ARBA00023163"/>
    </source>
</evidence>
<evidence type="ECO:0000313" key="7">
    <source>
        <dbReference type="Proteomes" id="UP000640426"/>
    </source>
</evidence>
<accession>A0ABS0XS42</accession>
<gene>
    <name evidence="6" type="ORF">JAO74_12490</name>
</gene>
<dbReference type="CDD" id="cd00592">
    <property type="entry name" value="HTH_MerR-like"/>
    <property type="match status" value="1"/>
</dbReference>
<organism evidence="6 7">
    <name type="scientific">Sphingomonas mollis</name>
    <dbReference type="NCBI Taxonomy" id="2795726"/>
    <lineage>
        <taxon>Bacteria</taxon>
        <taxon>Pseudomonadati</taxon>
        <taxon>Pseudomonadota</taxon>
        <taxon>Alphaproteobacteria</taxon>
        <taxon>Sphingomonadales</taxon>
        <taxon>Sphingomonadaceae</taxon>
        <taxon>Sphingomonas</taxon>
    </lineage>
</organism>
<dbReference type="RefSeq" id="WP_199038398.1">
    <property type="nucleotide sequence ID" value="NZ_JAELXS010000006.1"/>
</dbReference>
<keyword evidence="3" id="KW-0238">DNA-binding</keyword>
<dbReference type="PRINTS" id="PR00040">
    <property type="entry name" value="HTHMERR"/>
</dbReference>
<name>A0ABS0XS42_9SPHN</name>
<dbReference type="InterPro" id="IPR000551">
    <property type="entry name" value="MerR-type_HTH_dom"/>
</dbReference>
<evidence type="ECO:0000256" key="2">
    <source>
        <dbReference type="ARBA" id="ARBA00023015"/>
    </source>
</evidence>
<keyword evidence="4" id="KW-0804">Transcription</keyword>
<dbReference type="Pfam" id="PF07739">
    <property type="entry name" value="TipAS"/>
    <property type="match status" value="1"/>
</dbReference>
<evidence type="ECO:0000256" key="3">
    <source>
        <dbReference type="ARBA" id="ARBA00023125"/>
    </source>
</evidence>
<feature type="domain" description="HTH merR-type" evidence="5">
    <location>
        <begin position="4"/>
        <end position="72"/>
    </location>
</feature>
<dbReference type="InterPro" id="IPR009061">
    <property type="entry name" value="DNA-bd_dom_put_sf"/>
</dbReference>